<keyword evidence="4" id="KW-0479">Metal-binding</keyword>
<keyword evidence="9" id="KW-0472">Membrane</keyword>
<gene>
    <name evidence="11" type="ORF">GNY06_04285</name>
</gene>
<dbReference type="Gene3D" id="3.60.10.10">
    <property type="entry name" value="Endonuclease/exonuclease/phosphatase"/>
    <property type="match status" value="1"/>
</dbReference>
<feature type="transmembrane region" description="Helical" evidence="9">
    <location>
        <begin position="36"/>
        <end position="59"/>
    </location>
</feature>
<keyword evidence="12" id="KW-1185">Reference proteome</keyword>
<comment type="cofactor">
    <cofactor evidence="1">
        <name>Mn(2+)</name>
        <dbReference type="ChEBI" id="CHEBI:29035"/>
    </cofactor>
</comment>
<dbReference type="SUPFAM" id="SSF56219">
    <property type="entry name" value="DNase I-like"/>
    <property type="match status" value="1"/>
</dbReference>
<dbReference type="GO" id="GO:0006281">
    <property type="term" value="P:DNA repair"/>
    <property type="evidence" value="ECO:0007669"/>
    <property type="project" value="UniProtKB-KW"/>
</dbReference>
<dbReference type="AlphaFoldDB" id="A0A845PUS0"/>
<keyword evidence="7" id="KW-0460">Magnesium</keyword>
<dbReference type="Proteomes" id="UP000553459">
    <property type="component" value="Unassembled WGS sequence"/>
</dbReference>
<organism evidence="11 12">
    <name type="scientific">Elizabethkingia argenteiflava</name>
    <dbReference type="NCBI Taxonomy" id="2681556"/>
    <lineage>
        <taxon>Bacteria</taxon>
        <taxon>Pseudomonadati</taxon>
        <taxon>Bacteroidota</taxon>
        <taxon>Flavobacteriia</taxon>
        <taxon>Flavobacteriales</taxon>
        <taxon>Weeksellaceae</taxon>
        <taxon>Elizabethkingia</taxon>
    </lineage>
</organism>
<proteinExistence type="predicted"/>
<comment type="caution">
    <text evidence="11">The sequence shown here is derived from an EMBL/GenBank/DDBJ whole genome shotgun (WGS) entry which is preliminary data.</text>
</comment>
<dbReference type="GO" id="GO:0004519">
    <property type="term" value="F:endonuclease activity"/>
    <property type="evidence" value="ECO:0007669"/>
    <property type="project" value="UniProtKB-KW"/>
</dbReference>
<dbReference type="RefSeq" id="WP_166518960.1">
    <property type="nucleotide sequence ID" value="NZ_JAAABJ010000372.1"/>
</dbReference>
<evidence type="ECO:0000313" key="12">
    <source>
        <dbReference type="Proteomes" id="UP000553459"/>
    </source>
</evidence>
<keyword evidence="11" id="KW-0255">Endonuclease</keyword>
<protein>
    <submittedName>
        <fullName evidence="11">Endonuclease</fullName>
    </submittedName>
</protein>
<keyword evidence="3" id="KW-0540">Nuclease</keyword>
<feature type="transmembrane region" description="Helical" evidence="9">
    <location>
        <begin position="65"/>
        <end position="83"/>
    </location>
</feature>
<dbReference type="InterPro" id="IPR051547">
    <property type="entry name" value="TDP2-like"/>
</dbReference>
<keyword evidence="9" id="KW-0812">Transmembrane</keyword>
<evidence type="ECO:0000256" key="2">
    <source>
        <dbReference type="ARBA" id="ARBA00001946"/>
    </source>
</evidence>
<evidence type="ECO:0000256" key="3">
    <source>
        <dbReference type="ARBA" id="ARBA00022722"/>
    </source>
</evidence>
<evidence type="ECO:0000256" key="7">
    <source>
        <dbReference type="ARBA" id="ARBA00022842"/>
    </source>
</evidence>
<evidence type="ECO:0000256" key="9">
    <source>
        <dbReference type="SAM" id="Phobius"/>
    </source>
</evidence>
<sequence>MRIIRFIFTLLHLVVFFALSAMLLNSMVSPKVFKWLNFLSLAFPILITVYVMLTIIWILNFKKRAIVFLLGLLMFFNPIRRWINYNDNSHQKGNLKVITYNVHSAPRIPALKAFLESENPDIIFLQEKAVNSKNKLELSAFKYIVESTIVEIYSKFPVKNSGELVKDKNNGHALFADIDINGTTIRFINIYLEPFYLHKEMLLPTRDQKVNEEKAKKLEARLAESFRLHEDQIADILPAIKNSPYPIILGGDFNSVPNSYEYYHLGENLIDAFMEVGSGSGTSFHDYKMPIRIDYLFSSPSIKATHYRVKRDIEISDHFPVISHFKIK</sequence>
<dbReference type="GO" id="GO:0046872">
    <property type="term" value="F:metal ion binding"/>
    <property type="evidence" value="ECO:0007669"/>
    <property type="project" value="UniProtKB-KW"/>
</dbReference>
<evidence type="ECO:0000256" key="5">
    <source>
        <dbReference type="ARBA" id="ARBA00022763"/>
    </source>
</evidence>
<evidence type="ECO:0000256" key="1">
    <source>
        <dbReference type="ARBA" id="ARBA00001936"/>
    </source>
</evidence>
<keyword evidence="5" id="KW-0227">DNA damage</keyword>
<keyword evidence="6" id="KW-0378">Hydrolase</keyword>
<dbReference type="InterPro" id="IPR005135">
    <property type="entry name" value="Endo/exonuclease/phosphatase"/>
</dbReference>
<dbReference type="EMBL" id="JAAABJ010000372">
    <property type="protein sequence ID" value="NAW50636.1"/>
    <property type="molecule type" value="Genomic_DNA"/>
</dbReference>
<keyword evidence="9" id="KW-1133">Transmembrane helix</keyword>
<evidence type="ECO:0000256" key="4">
    <source>
        <dbReference type="ARBA" id="ARBA00022723"/>
    </source>
</evidence>
<dbReference type="GO" id="GO:0016787">
    <property type="term" value="F:hydrolase activity"/>
    <property type="evidence" value="ECO:0007669"/>
    <property type="project" value="UniProtKB-KW"/>
</dbReference>
<evidence type="ECO:0000256" key="8">
    <source>
        <dbReference type="ARBA" id="ARBA00023204"/>
    </source>
</evidence>
<evidence type="ECO:0000313" key="11">
    <source>
        <dbReference type="EMBL" id="NAW50636.1"/>
    </source>
</evidence>
<reference evidence="11 12" key="1">
    <citation type="submission" date="2019-11" db="EMBL/GenBank/DDBJ databases">
        <title>Characterization of Elizabethkingia argenteiflava sp. nov., isolated from inner surface of Soybean Pods.</title>
        <authorList>
            <person name="Mo S."/>
        </authorList>
    </citation>
    <scope>NUCLEOTIDE SEQUENCE [LARGE SCALE GENOMIC DNA]</scope>
    <source>
        <strain evidence="11 12">YB22</strain>
    </source>
</reference>
<evidence type="ECO:0000259" key="10">
    <source>
        <dbReference type="Pfam" id="PF03372"/>
    </source>
</evidence>
<accession>A0A845PUS0</accession>
<evidence type="ECO:0000256" key="6">
    <source>
        <dbReference type="ARBA" id="ARBA00022801"/>
    </source>
</evidence>
<dbReference type="CDD" id="cd09084">
    <property type="entry name" value="EEP-2"/>
    <property type="match status" value="1"/>
</dbReference>
<name>A0A845PUS0_9FLAO</name>
<feature type="domain" description="Endonuclease/exonuclease/phosphatase" evidence="10">
    <location>
        <begin position="98"/>
        <end position="318"/>
    </location>
</feature>
<dbReference type="PANTHER" id="PTHR15822:SF4">
    <property type="entry name" value="TYROSYL-DNA PHOSPHODIESTERASE 2"/>
    <property type="match status" value="1"/>
</dbReference>
<dbReference type="InterPro" id="IPR036691">
    <property type="entry name" value="Endo/exonu/phosph_ase_sf"/>
</dbReference>
<comment type="cofactor">
    <cofactor evidence="2">
        <name>Mg(2+)</name>
        <dbReference type="ChEBI" id="CHEBI:18420"/>
    </cofactor>
</comment>
<dbReference type="PANTHER" id="PTHR15822">
    <property type="entry name" value="TRAF AND TNF RECEPTOR-ASSOCIATED PROTEIN"/>
    <property type="match status" value="1"/>
</dbReference>
<keyword evidence="8" id="KW-0234">DNA repair</keyword>
<dbReference type="Pfam" id="PF03372">
    <property type="entry name" value="Exo_endo_phos"/>
    <property type="match status" value="1"/>
</dbReference>
<feature type="transmembrane region" description="Helical" evidence="9">
    <location>
        <begin position="6"/>
        <end position="24"/>
    </location>
</feature>